<dbReference type="PANTHER" id="PTHR10073">
    <property type="entry name" value="DNA MISMATCH REPAIR PROTEIN MLH, PMS, MUTL"/>
    <property type="match status" value="1"/>
</dbReference>
<dbReference type="GO" id="GO:0030983">
    <property type="term" value="F:mismatched DNA binding"/>
    <property type="evidence" value="ECO:0007669"/>
    <property type="project" value="InterPro"/>
</dbReference>
<keyword evidence="6" id="KW-1185">Reference proteome</keyword>
<dbReference type="AlphaFoldDB" id="A0A0B2UCW7"/>
<dbReference type="Gene3D" id="3.30.1540.20">
    <property type="entry name" value="MutL, C-terminal domain, dimerisation subdomain"/>
    <property type="match status" value="1"/>
</dbReference>
<dbReference type="SUPFAM" id="SSF55874">
    <property type="entry name" value="ATPase domain of HSP90 chaperone/DNA topoisomerase II/histidine kinase"/>
    <property type="match status" value="1"/>
</dbReference>
<dbReference type="GO" id="GO:0140664">
    <property type="term" value="F:ATP-dependent DNA damage sensor activity"/>
    <property type="evidence" value="ECO:0007669"/>
    <property type="project" value="InterPro"/>
</dbReference>
<dbReference type="Proteomes" id="UP000031056">
    <property type="component" value="Unassembled WGS sequence"/>
</dbReference>
<dbReference type="InterPro" id="IPR013507">
    <property type="entry name" value="DNA_mismatch_S5_2-like"/>
</dbReference>
<dbReference type="InterPro" id="IPR014721">
    <property type="entry name" value="Ribsml_uS5_D2-typ_fold_subgr"/>
</dbReference>
<dbReference type="GeneID" id="26262631"/>
<reference evidence="5 6" key="1">
    <citation type="journal article" date="2014" name="MBio">
        <title>The Ordospora colligata genome; evolution of extreme reduction in microsporidia and host-to-parasite horizontal gene transfer.</title>
        <authorList>
            <person name="Pombert J.-F."/>
            <person name="Haag K.L."/>
            <person name="Beidas S."/>
            <person name="Ebert D."/>
            <person name="Keeling P.J."/>
        </authorList>
    </citation>
    <scope>NUCLEOTIDE SEQUENCE [LARGE SCALE GENOMIC DNA]</scope>
    <source>
        <strain evidence="5 6">OC4</strain>
    </source>
</reference>
<evidence type="ECO:0000256" key="1">
    <source>
        <dbReference type="ARBA" id="ARBA00006082"/>
    </source>
</evidence>
<gene>
    <name evidence="5" type="ORF">M896_121140</name>
</gene>
<dbReference type="SUPFAM" id="SSF54211">
    <property type="entry name" value="Ribosomal protein S5 domain 2-like"/>
    <property type="match status" value="1"/>
</dbReference>
<dbReference type="InterPro" id="IPR038973">
    <property type="entry name" value="MutL/Mlh/Pms-like"/>
</dbReference>
<evidence type="ECO:0000259" key="3">
    <source>
        <dbReference type="SMART" id="SM00853"/>
    </source>
</evidence>
<dbReference type="OrthoDB" id="10263226at2759"/>
<dbReference type="SUPFAM" id="SSF118116">
    <property type="entry name" value="DNA mismatch repair protein MutL"/>
    <property type="match status" value="1"/>
</dbReference>
<dbReference type="EMBL" id="JOKQ01000012">
    <property type="protein sequence ID" value="KHN68891.1"/>
    <property type="molecule type" value="Genomic_DNA"/>
</dbReference>
<dbReference type="Gene3D" id="3.30.1370.100">
    <property type="entry name" value="MutL, C-terminal domain, regulatory subdomain"/>
    <property type="match status" value="1"/>
</dbReference>
<dbReference type="VEuPathDB" id="MicrosporidiaDB:M896_121140"/>
<dbReference type="SMART" id="SM01340">
    <property type="entry name" value="DNA_mis_repair"/>
    <property type="match status" value="1"/>
</dbReference>
<dbReference type="Gene3D" id="3.30.565.10">
    <property type="entry name" value="Histidine kinase-like ATPase, C-terminal domain"/>
    <property type="match status" value="1"/>
</dbReference>
<dbReference type="InterPro" id="IPR042120">
    <property type="entry name" value="MutL_C_dimsub"/>
</dbReference>
<dbReference type="InterPro" id="IPR002099">
    <property type="entry name" value="MutL/Mlh/PMS"/>
</dbReference>
<evidence type="ECO:0000313" key="6">
    <source>
        <dbReference type="Proteomes" id="UP000031056"/>
    </source>
</evidence>
<dbReference type="InterPro" id="IPR042121">
    <property type="entry name" value="MutL_C_regsub"/>
</dbReference>
<organism evidence="5 6">
    <name type="scientific">Ordospora colligata OC4</name>
    <dbReference type="NCBI Taxonomy" id="1354746"/>
    <lineage>
        <taxon>Eukaryota</taxon>
        <taxon>Fungi</taxon>
        <taxon>Fungi incertae sedis</taxon>
        <taxon>Microsporidia</taxon>
        <taxon>Ordosporidae</taxon>
        <taxon>Ordospora</taxon>
    </lineage>
</organism>
<dbReference type="NCBIfam" id="TIGR00585">
    <property type="entry name" value="mutl"/>
    <property type="match status" value="1"/>
</dbReference>
<dbReference type="GO" id="GO:0032389">
    <property type="term" value="C:MutLalpha complex"/>
    <property type="evidence" value="ECO:0007669"/>
    <property type="project" value="TreeGrafter"/>
</dbReference>
<name>A0A0B2UCW7_9MICR</name>
<protein>
    <submittedName>
        <fullName evidence="5">Putative DNA mismatch repair enzyme</fullName>
    </submittedName>
</protein>
<dbReference type="FunCoup" id="A0A0B2UCW7">
    <property type="interactions" value="142"/>
</dbReference>
<keyword evidence="2" id="KW-0227">DNA damage</keyword>
<comment type="caution">
    <text evidence="5">The sequence shown here is derived from an EMBL/GenBank/DDBJ whole genome shotgun (WGS) entry which is preliminary data.</text>
</comment>
<proteinExistence type="inferred from homology"/>
<dbReference type="GO" id="GO:0016887">
    <property type="term" value="F:ATP hydrolysis activity"/>
    <property type="evidence" value="ECO:0007669"/>
    <property type="project" value="InterPro"/>
</dbReference>
<dbReference type="GO" id="GO:0006298">
    <property type="term" value="P:mismatch repair"/>
    <property type="evidence" value="ECO:0007669"/>
    <property type="project" value="InterPro"/>
</dbReference>
<comment type="similarity">
    <text evidence="1">Belongs to the DNA mismatch repair MutL/HexB family.</text>
</comment>
<dbReference type="InterPro" id="IPR036890">
    <property type="entry name" value="HATPase_C_sf"/>
</dbReference>
<evidence type="ECO:0000313" key="5">
    <source>
        <dbReference type="EMBL" id="KHN68891.1"/>
    </source>
</evidence>
<dbReference type="RefSeq" id="XP_014562933.1">
    <property type="nucleotide sequence ID" value="XM_014707447.1"/>
</dbReference>
<dbReference type="InParanoid" id="A0A0B2UCW7"/>
<dbReference type="PANTHER" id="PTHR10073:SF52">
    <property type="entry name" value="MISMATCH REPAIR ENDONUCLEASE PMS2"/>
    <property type="match status" value="1"/>
</dbReference>
<dbReference type="STRING" id="1354746.A0A0B2UCW7"/>
<accession>A0A0B2UCW7</accession>
<dbReference type="Pfam" id="PF01119">
    <property type="entry name" value="DNA_mis_repair"/>
    <property type="match status" value="1"/>
</dbReference>
<dbReference type="InterPro" id="IPR020568">
    <property type="entry name" value="Ribosomal_Su5_D2-typ_SF"/>
</dbReference>
<dbReference type="SMART" id="SM00853">
    <property type="entry name" value="MutL_C"/>
    <property type="match status" value="1"/>
</dbReference>
<dbReference type="InterPro" id="IPR037198">
    <property type="entry name" value="MutL_C_sf"/>
</dbReference>
<evidence type="ECO:0000259" key="4">
    <source>
        <dbReference type="SMART" id="SM01340"/>
    </source>
</evidence>
<dbReference type="Gene3D" id="3.30.230.10">
    <property type="match status" value="1"/>
</dbReference>
<feature type="domain" description="DNA mismatch repair protein S5" evidence="4">
    <location>
        <begin position="216"/>
        <end position="310"/>
    </location>
</feature>
<dbReference type="HOGENOM" id="CLU_004131_0_2_1"/>
<evidence type="ECO:0000256" key="2">
    <source>
        <dbReference type="ARBA" id="ARBA00022763"/>
    </source>
</evidence>
<dbReference type="InterPro" id="IPR014790">
    <property type="entry name" value="MutL_C"/>
</dbReference>
<sequence length="671" mass="75948">MQKIQRLTDHASKRIKAQQYVPDHYVVAKELIENSIDSGATHIKVTFEDFITVEDNGCGIDDLDAVAIEGSTSKELMSYYVLGCVQTTERFFYGFRGQALWSIASMSDLEITSRSTKPFAIHKCFNTNTTSKCARERGTTVEVKNLFKNNPVRRVASRNSIRACLSRICSLMENYSCVNNVEFTLFHNRKVLMSLKGCGAPRKYFESQYMQYAGRYMEICTNTFDMIMLPVAVKNLKQMIFLGKRPVENKRILNAIKKEFGLYFDGNPAFVLVIKCSGDVNVAVDKSEVILEDEVGIISLLRSEISRFFSTSIVVVSAKGVASSMDRSMADKSVIKNLEQVIWKARSISDVYSDYEVSGKKDTCSVISEPSTAKNTCNTSEVDGINNISNKKAGKDDLEFMNLPETAIYSYQDDKDTSETHKVSIPDKCINVNKSERYDNQYYPEYTSVNQSSFSSDLSINTYESERLSTKAYMLFKHDEVMQPKLCFLKEDFNKLEVIGQFNNGFIIAKLNKDERTYLVAVDQHAADEISNYERIKASFTLKTQKLLVPIDLHLNALDNMVVNENLDILAKNGFIISDGVLQAAPAYKNEVFGVDELSRFVEDIKCGEYEFWKVREIVASKACRTSVMIGRTLSASDMKRVVSNLACLERPWKCPHGRPTFMILNECLDI</sequence>
<dbReference type="GO" id="GO:0005524">
    <property type="term" value="F:ATP binding"/>
    <property type="evidence" value="ECO:0007669"/>
    <property type="project" value="InterPro"/>
</dbReference>
<dbReference type="Pfam" id="PF08676">
    <property type="entry name" value="MutL_C"/>
    <property type="match status" value="1"/>
</dbReference>
<feature type="domain" description="MutL C-terminal dimerisation" evidence="3">
    <location>
        <begin position="498"/>
        <end position="634"/>
    </location>
</feature>